<protein>
    <recommendedName>
        <fullName evidence="4">Extracellular membrane protein CFEM domain-containing protein</fullName>
    </recommendedName>
</protein>
<feature type="signal peptide" evidence="1">
    <location>
        <begin position="1"/>
        <end position="23"/>
    </location>
</feature>
<comment type="caution">
    <text evidence="2">The sequence shown here is derived from an EMBL/GenBank/DDBJ whole genome shotgun (WGS) entry which is preliminary data.</text>
</comment>
<evidence type="ECO:0000313" key="3">
    <source>
        <dbReference type="Proteomes" id="UP000325313"/>
    </source>
</evidence>
<proteinExistence type="predicted"/>
<feature type="chain" id="PRO_5023139448" description="Extracellular membrane protein CFEM domain-containing protein" evidence="1">
    <location>
        <begin position="24"/>
        <end position="109"/>
    </location>
</feature>
<keyword evidence="1" id="KW-0732">Signal</keyword>
<gene>
    <name evidence="2" type="ORF">PGTUg99_025401</name>
</gene>
<dbReference type="AlphaFoldDB" id="A0A5B0NHJ7"/>
<name>A0A5B0NHJ7_PUCGR</name>
<dbReference type="Proteomes" id="UP000325313">
    <property type="component" value="Unassembled WGS sequence"/>
</dbReference>
<organism evidence="2 3">
    <name type="scientific">Puccinia graminis f. sp. tritici</name>
    <dbReference type="NCBI Taxonomy" id="56615"/>
    <lineage>
        <taxon>Eukaryota</taxon>
        <taxon>Fungi</taxon>
        <taxon>Dikarya</taxon>
        <taxon>Basidiomycota</taxon>
        <taxon>Pucciniomycotina</taxon>
        <taxon>Pucciniomycetes</taxon>
        <taxon>Pucciniales</taxon>
        <taxon>Pucciniaceae</taxon>
        <taxon>Puccinia</taxon>
    </lineage>
</organism>
<evidence type="ECO:0000256" key="1">
    <source>
        <dbReference type="SAM" id="SignalP"/>
    </source>
</evidence>
<evidence type="ECO:0008006" key="4">
    <source>
        <dbReference type="Google" id="ProtNLM"/>
    </source>
</evidence>
<sequence length="109" mass="12293">MHSPGIAHQTLFLTLLLSNLVWGKLECIKCRKGQLTLVAKPELSTCNFWCGSLRRKNDCQVDIECKQHVCNNPRCYAVAMVPSVGTCNGRQKSHNIQAYYYQPTPGRPN</sequence>
<dbReference type="EMBL" id="VDEP01000407">
    <property type="protein sequence ID" value="KAA1088203.1"/>
    <property type="molecule type" value="Genomic_DNA"/>
</dbReference>
<evidence type="ECO:0000313" key="2">
    <source>
        <dbReference type="EMBL" id="KAA1088203.1"/>
    </source>
</evidence>
<accession>A0A5B0NHJ7</accession>
<reference evidence="2 3" key="1">
    <citation type="submission" date="2019-05" db="EMBL/GenBank/DDBJ databases">
        <title>Emergence of the Ug99 lineage of the wheat stem rust pathogen through somatic hybridization.</title>
        <authorList>
            <person name="Li F."/>
            <person name="Upadhyaya N.M."/>
            <person name="Sperschneider J."/>
            <person name="Matny O."/>
            <person name="Nguyen-Phuc H."/>
            <person name="Mago R."/>
            <person name="Raley C."/>
            <person name="Miller M.E."/>
            <person name="Silverstein K.A.T."/>
            <person name="Henningsen E."/>
            <person name="Hirsch C.D."/>
            <person name="Visser B."/>
            <person name="Pretorius Z.A."/>
            <person name="Steffenson B.J."/>
            <person name="Schwessinger B."/>
            <person name="Dodds P.N."/>
            <person name="Figueroa M."/>
        </authorList>
    </citation>
    <scope>NUCLEOTIDE SEQUENCE [LARGE SCALE GENOMIC DNA]</scope>
    <source>
        <strain evidence="2 3">Ug99</strain>
    </source>
</reference>